<feature type="domain" description="PhoD-like phosphatase" evidence="3">
    <location>
        <begin position="595"/>
        <end position="705"/>
    </location>
</feature>
<accession>A0A835WJ04</accession>
<dbReference type="Gene3D" id="3.60.21.70">
    <property type="entry name" value="PhoD-like phosphatase"/>
    <property type="match status" value="1"/>
</dbReference>
<feature type="region of interest" description="Disordered" evidence="2">
    <location>
        <begin position="965"/>
        <end position="1147"/>
    </location>
</feature>
<organism evidence="4 5">
    <name type="scientific">Chlamydomonas schloesseri</name>
    <dbReference type="NCBI Taxonomy" id="2026947"/>
    <lineage>
        <taxon>Eukaryota</taxon>
        <taxon>Viridiplantae</taxon>
        <taxon>Chlorophyta</taxon>
        <taxon>core chlorophytes</taxon>
        <taxon>Chlorophyceae</taxon>
        <taxon>CS clade</taxon>
        <taxon>Chlamydomonadales</taxon>
        <taxon>Chlamydomonadaceae</taxon>
        <taxon>Chlamydomonas</taxon>
    </lineage>
</organism>
<sequence>MNPPPGQQFPQYGGPAPPPAYPSVPGGPAPGAAPPPPPGAQLPAGAGSSAPAAGGAGAESTSPPPRTGFMRFFSRNKPEQGSPGQTASPGTEANQQQAEQQQQPGRTTSPGRLFGLFGRNKDNAAASQSPHDPSLPAAANAAALQQQQLQAGVTVVPPPTGMCSRLPPPPEEVAALQTSPLSPSKFGLLNRAPTTAAAQSPGTAAGAAAGHSGPAVDPNFSGPAPLEETYGPYLRFQGYTPATHLYELSVMAIIHQSKSPMPPHLRYRDMHQHRSEVVLRNPVRLWSYAGYNFWRWDLALQLGGAPATLEYCIVSSSDHFFTTHKKYHIQLPSANQKWHWGFYSCNGFHDPNDELAQGGIQPLWRDVLHVHQRDPIHVMFGGGDQLYCDDVWKLPSLVTWTVIRDRPSRNSHPFSQAMVNETFDFYFRNYTHHFGKEVFADAIATIPQCMVWDDHDIFDGWGSYPPELQNSPVFSGIFFVARKFYLLFQCHAAEDNHRQLNKGWGLTGLSWTRMVGSTTAVIGLDSRGERTRDQIIRPASWAAFQDQCAKLPAGVRHVVVLATVPTIYPSVPGVEDAMMALAGTGVMANALTAFLQKTGLSEHLFNMFGEPELLDDLLDHWSADVHEVEKFCLVRMMQDLALARGFRFTILSGDVHCAGLGMYQTYPKQNLKSDHRYMQQIISSAIGNIPPPEAVLKALCASNKPRMLDNHTREKMRGIFENGLLLKGQRNWADVHERPLLTGPAAAAATLAGGVSGGAADGSLHFQLRVEHPVYKEVRPSTYDIWVPVLELQPGSFSPAPLPVAPPLPQPLMIKFQAELVAAGVGMDAAMPVTHGAVGGAAPQLHTGHPGAQDQLAAHAAQQAAAQQAAAQVAASNQALQQQQQLQQQQAQAAAAAEQLKAMSLGAGAGAAAAAAGAGALQHAPPPAQQQDGFGLASDINQHAQQQQAQAGSYIPQVAPAGAAPYPYGSPPPAPGTAPLQPAYPSQAGAPPGQPGPYPPAQPGYPPAQPGYPPAQPAAAGGYPAQPPAASSYPPVASSYPPAAGAYPPPPNASAGGYPPAPAAAPAYPPPPGASPYAPPPAGAPSPYGPPAGAPSPYGPPTAGGYPPPPANPYAPPPAPYGPPAAGGYPPPPGAGAYPPAAGYGPL</sequence>
<feature type="compositionally biased region" description="Low complexity" evidence="2">
    <location>
        <begin position="41"/>
        <end position="61"/>
    </location>
</feature>
<feature type="compositionally biased region" description="Low complexity" evidence="2">
    <location>
        <begin position="1017"/>
        <end position="1046"/>
    </location>
</feature>
<dbReference type="PANTHER" id="PTHR46689">
    <property type="entry name" value="MEMBRANE PROTEIN, PUTATIVE-RELATED"/>
    <property type="match status" value="1"/>
</dbReference>
<feature type="domain" description="PhoD-like phosphatase" evidence="3">
    <location>
        <begin position="334"/>
        <end position="583"/>
    </location>
</feature>
<dbReference type="Proteomes" id="UP000613740">
    <property type="component" value="Unassembled WGS sequence"/>
</dbReference>
<dbReference type="AlphaFoldDB" id="A0A835WJ04"/>
<evidence type="ECO:0000259" key="3">
    <source>
        <dbReference type="Pfam" id="PF19050"/>
    </source>
</evidence>
<evidence type="ECO:0000313" key="5">
    <source>
        <dbReference type="Proteomes" id="UP000613740"/>
    </source>
</evidence>
<name>A0A835WJ04_9CHLO</name>
<feature type="compositionally biased region" description="Low complexity" evidence="2">
    <location>
        <begin position="92"/>
        <end position="103"/>
    </location>
</feature>
<proteinExistence type="predicted"/>
<dbReference type="Pfam" id="PF19050">
    <property type="entry name" value="PhoD_2"/>
    <property type="match status" value="2"/>
</dbReference>
<dbReference type="OrthoDB" id="9999821at2759"/>
<dbReference type="InterPro" id="IPR038607">
    <property type="entry name" value="PhoD-like_sf"/>
</dbReference>
<feature type="compositionally biased region" description="Low complexity" evidence="2">
    <location>
        <begin position="977"/>
        <end position="991"/>
    </location>
</feature>
<evidence type="ECO:0000256" key="1">
    <source>
        <dbReference type="SAM" id="Coils"/>
    </source>
</evidence>
<feature type="compositionally biased region" description="Low complexity" evidence="2">
    <location>
        <begin position="1135"/>
        <end position="1147"/>
    </location>
</feature>
<feature type="compositionally biased region" description="Pro residues" evidence="2">
    <location>
        <begin position="992"/>
        <end position="1016"/>
    </location>
</feature>
<feature type="region of interest" description="Disordered" evidence="2">
    <location>
        <begin position="193"/>
        <end position="213"/>
    </location>
</feature>
<dbReference type="InterPro" id="IPR043904">
    <property type="entry name" value="PhoD_2-like"/>
</dbReference>
<dbReference type="EMBL" id="JAEHOD010000018">
    <property type="protein sequence ID" value="KAG2448173.1"/>
    <property type="molecule type" value="Genomic_DNA"/>
</dbReference>
<feature type="coiled-coil region" evidence="1">
    <location>
        <begin position="866"/>
        <end position="903"/>
    </location>
</feature>
<protein>
    <recommendedName>
        <fullName evidence="3">PhoD-like phosphatase domain-containing protein</fullName>
    </recommendedName>
</protein>
<evidence type="ECO:0000256" key="2">
    <source>
        <dbReference type="SAM" id="MobiDB-lite"/>
    </source>
</evidence>
<reference evidence="4" key="1">
    <citation type="journal article" date="2020" name="bioRxiv">
        <title>Comparative genomics of Chlamydomonas.</title>
        <authorList>
            <person name="Craig R.J."/>
            <person name="Hasan A.R."/>
            <person name="Ness R.W."/>
            <person name="Keightley P.D."/>
        </authorList>
    </citation>
    <scope>NUCLEOTIDE SEQUENCE</scope>
    <source>
        <strain evidence="4">CCAP 11/173</strain>
    </source>
</reference>
<feature type="compositionally biased region" description="Pro residues" evidence="2">
    <location>
        <begin position="15"/>
        <end position="40"/>
    </location>
</feature>
<feature type="compositionally biased region" description="Polar residues" evidence="2">
    <location>
        <begin position="82"/>
        <end position="91"/>
    </location>
</feature>
<feature type="region of interest" description="Disordered" evidence="2">
    <location>
        <begin position="1"/>
        <end position="143"/>
    </location>
</feature>
<dbReference type="PANTHER" id="PTHR46689:SF1">
    <property type="entry name" value="PHOD-LIKE PHOSPHATASE DOMAIN-CONTAINING PROTEIN"/>
    <property type="match status" value="1"/>
</dbReference>
<dbReference type="GO" id="GO:0016020">
    <property type="term" value="C:membrane"/>
    <property type="evidence" value="ECO:0007669"/>
    <property type="project" value="TreeGrafter"/>
</dbReference>
<comment type="caution">
    <text evidence="4">The sequence shown here is derived from an EMBL/GenBank/DDBJ whole genome shotgun (WGS) entry which is preliminary data.</text>
</comment>
<keyword evidence="1" id="KW-0175">Coiled coil</keyword>
<gene>
    <name evidence="4" type="ORF">HYH02_006758</name>
</gene>
<evidence type="ECO:0000313" key="4">
    <source>
        <dbReference type="EMBL" id="KAG2448173.1"/>
    </source>
</evidence>
<keyword evidence="5" id="KW-1185">Reference proteome</keyword>
<dbReference type="InterPro" id="IPR018946">
    <property type="entry name" value="PhoD-like_MPP"/>
</dbReference>
<dbReference type="CDD" id="cd07389">
    <property type="entry name" value="MPP_PhoD"/>
    <property type="match status" value="1"/>
</dbReference>
<feature type="compositionally biased region" description="Pro residues" evidence="2">
    <location>
        <begin position="1059"/>
        <end position="1134"/>
    </location>
</feature>